<dbReference type="Pfam" id="PF25595">
    <property type="entry name" value="Phage_TTP_16"/>
    <property type="match status" value="1"/>
</dbReference>
<dbReference type="OrthoDB" id="4954823at2"/>
<organism evidence="1 2">
    <name type="scientific">Aeromicrobium marinum DSM 15272</name>
    <dbReference type="NCBI Taxonomy" id="585531"/>
    <lineage>
        <taxon>Bacteria</taxon>
        <taxon>Bacillati</taxon>
        <taxon>Actinomycetota</taxon>
        <taxon>Actinomycetes</taxon>
        <taxon>Propionibacteriales</taxon>
        <taxon>Nocardioidaceae</taxon>
        <taxon>Aeromicrobium</taxon>
    </lineage>
</organism>
<dbReference type="eggNOG" id="ENOG503358X">
    <property type="taxonomic scope" value="Bacteria"/>
</dbReference>
<keyword evidence="2" id="KW-1185">Reference proteome</keyword>
<accession>E2SDX5</accession>
<dbReference type="EMBL" id="ACLF03000006">
    <property type="protein sequence ID" value="EFQ82702.1"/>
    <property type="molecule type" value="Genomic_DNA"/>
</dbReference>
<dbReference type="HOGENOM" id="CLU_1575172_0_0_11"/>
<name>E2SDX5_9ACTN</name>
<dbReference type="Proteomes" id="UP000003111">
    <property type="component" value="Unassembled WGS sequence"/>
</dbReference>
<dbReference type="RefSeq" id="WP_007077003.1">
    <property type="nucleotide sequence ID" value="NZ_CM001024.1"/>
</dbReference>
<reference evidence="1" key="1">
    <citation type="submission" date="2010-08" db="EMBL/GenBank/DDBJ databases">
        <authorList>
            <person name="Muzny D."/>
            <person name="Qin X."/>
            <person name="Buhay C."/>
            <person name="Dugan-Rocha S."/>
            <person name="Ding Y."/>
            <person name="Chen G."/>
            <person name="Hawes A."/>
            <person name="Holder M."/>
            <person name="Jhangiani S."/>
            <person name="Johnson A."/>
            <person name="Khan Z."/>
            <person name="Li Z."/>
            <person name="Liu W."/>
            <person name="Liu X."/>
            <person name="Perez L."/>
            <person name="Shen H."/>
            <person name="Wang Q."/>
            <person name="Watt J."/>
            <person name="Xi L."/>
            <person name="Xin Y."/>
            <person name="Zhou J."/>
            <person name="Deng J."/>
            <person name="Jiang H."/>
            <person name="Liu Y."/>
            <person name="Qu J."/>
            <person name="Song X.-Z."/>
            <person name="Zhang L."/>
            <person name="Villasana D."/>
            <person name="Johnson A."/>
            <person name="Liu J."/>
            <person name="Liyanage D."/>
            <person name="Lorensuhewa L."/>
            <person name="Robinson T."/>
            <person name="Song A."/>
            <person name="Song B.-B."/>
            <person name="Dinh H."/>
            <person name="Thornton R."/>
            <person name="Coyle M."/>
            <person name="Francisco L."/>
            <person name="Jackson L."/>
            <person name="Javaid M."/>
            <person name="Korchina V."/>
            <person name="Kovar C."/>
            <person name="Mata R."/>
            <person name="Mathew T."/>
            <person name="Ngo R."/>
            <person name="Nguyen L."/>
            <person name="Nguyen N."/>
            <person name="Okwuonu G."/>
            <person name="Ongeri F."/>
            <person name="Pham C."/>
            <person name="Simmons D."/>
            <person name="Wilczek-Boney K."/>
            <person name="Hale W."/>
            <person name="Jakkamsetti A."/>
            <person name="Pham P."/>
            <person name="Ruth R."/>
            <person name="San Lucas F."/>
            <person name="Warren J."/>
            <person name="Zhang J."/>
            <person name="Zhao Z."/>
            <person name="Zhou C."/>
            <person name="Zhu D."/>
            <person name="Lee S."/>
            <person name="Bess C."/>
            <person name="Blankenburg K."/>
            <person name="Forbes L."/>
            <person name="Fu Q."/>
            <person name="Gubbala S."/>
            <person name="Hirani K."/>
            <person name="Jayaseelan J.C."/>
            <person name="Lara F."/>
            <person name="Munidasa M."/>
            <person name="Palculict T."/>
            <person name="Patil S."/>
            <person name="Pu L.-L."/>
            <person name="Saada N."/>
            <person name="Tang L."/>
            <person name="Weissenberger G."/>
            <person name="Zhu Y."/>
            <person name="Hemphill L."/>
            <person name="Shang Y."/>
            <person name="Youmans B."/>
            <person name="Ayvaz T."/>
            <person name="Ross M."/>
            <person name="Santibanez J."/>
            <person name="Aqrawi P."/>
            <person name="Gross S."/>
            <person name="Joshi V."/>
            <person name="Fowler G."/>
            <person name="Nazareth L."/>
            <person name="Reid J."/>
            <person name="Worley K."/>
            <person name="Petrosino J."/>
            <person name="Highlander S."/>
            <person name="Gibbs R."/>
        </authorList>
    </citation>
    <scope>NUCLEOTIDE SEQUENCE [LARGE SCALE GENOMIC DNA]</scope>
    <source>
        <strain evidence="1">DSM 15272</strain>
    </source>
</reference>
<dbReference type="STRING" id="585531.HMPREF0063_11911"/>
<evidence type="ECO:0000313" key="1">
    <source>
        <dbReference type="EMBL" id="EFQ82702.1"/>
    </source>
</evidence>
<protein>
    <submittedName>
        <fullName evidence="1">Uncharacterized protein</fullName>
    </submittedName>
</protein>
<dbReference type="AlphaFoldDB" id="E2SDX5"/>
<evidence type="ECO:0000313" key="2">
    <source>
        <dbReference type="Proteomes" id="UP000003111"/>
    </source>
</evidence>
<dbReference type="InterPro" id="IPR058009">
    <property type="entry name" value="TTP_Phage_16"/>
</dbReference>
<proteinExistence type="predicted"/>
<comment type="caution">
    <text evidence="1">The sequence shown here is derived from an EMBL/GenBank/DDBJ whole genome shotgun (WGS) entry which is preliminary data.</text>
</comment>
<sequence length="169" mass="18217">MPKQLSDERIAVVVLDGPPADPAAITDAEFDAGLRLECRIMAGEYRLTPVGSDTVNQSEMCEGGNATVYGRSNYEGMMTVFRYLDGDGLADETNDVAWDATKLKGTLLHIVEREGPEHDAAGAVGQGYSYFEVLTDNPQAPSERTGFIRRVIPLGVQRAVLDKLLVAGA</sequence>
<gene>
    <name evidence="1" type="ORF">HMPREF0063_11911</name>
</gene>